<dbReference type="InterPro" id="IPR013422">
    <property type="entry name" value="CRISPR-assoc_prot_Cas5_N"/>
</dbReference>
<evidence type="ECO:0000256" key="1">
    <source>
        <dbReference type="ARBA" id="ARBA00023118"/>
    </source>
</evidence>
<dbReference type="GO" id="GO:0043571">
    <property type="term" value="P:maintenance of CRISPR repeat elements"/>
    <property type="evidence" value="ECO:0007669"/>
    <property type="project" value="InterPro"/>
</dbReference>
<sequence length="241" mass="26525">MEQVVRFTLRGKFAHFRRFYTNSSSLTYPIPPPTVIRGIVGAALGLSRAEYPAVLADLLVAVRPRGQARTVFQGINALKVVNSTDRELRGLEPRTQIPTQFLLPRTLDDALGFEVVLLPGRQASAEELAAGLGAPVYPPTLGTAYCLGWIEDVQVVDARYHEQGTEETALYCGALYADEVAGLSVVDGQRLSRDRYPIRLSAERRLEAARDLLVELSGTPIACQYRGAWLELGEERWGLIG</sequence>
<dbReference type="InterPro" id="IPR021124">
    <property type="entry name" value="CRISPR-assoc_prot_Cas5"/>
</dbReference>
<keyword evidence="1" id="KW-0051">Antiviral defense</keyword>
<protein>
    <submittedName>
        <fullName evidence="2">CRISPR-associated protein Cas5</fullName>
    </submittedName>
</protein>
<evidence type="ECO:0000313" key="2">
    <source>
        <dbReference type="EMBL" id="HEG90553.1"/>
    </source>
</evidence>
<accession>A0A831TA09</accession>
<dbReference type="AlphaFoldDB" id="A0A831TA09"/>
<name>A0A831TA09_9BACT</name>
<organism evidence="2">
    <name type="scientific">Thermorudis peleae</name>
    <dbReference type="NCBI Taxonomy" id="1382356"/>
    <lineage>
        <taxon>Bacteria</taxon>
        <taxon>Pseudomonadati</taxon>
        <taxon>Thermomicrobiota</taxon>
        <taxon>Thermomicrobia</taxon>
        <taxon>Thermomicrobia incertae sedis</taxon>
        <taxon>Thermorudis</taxon>
    </lineage>
</organism>
<reference evidence="2" key="1">
    <citation type="journal article" date="2020" name="mSystems">
        <title>Genome- and Community-Level Interaction Insights into Carbon Utilization and Element Cycling Functions of Hydrothermarchaeota in Hydrothermal Sediment.</title>
        <authorList>
            <person name="Zhou Z."/>
            <person name="Liu Y."/>
            <person name="Xu W."/>
            <person name="Pan J."/>
            <person name="Luo Z.H."/>
            <person name="Li M."/>
        </authorList>
    </citation>
    <scope>NUCLEOTIDE SEQUENCE [LARGE SCALE GENOMIC DNA]</scope>
    <source>
        <strain evidence="2">SpSt-210</strain>
    </source>
</reference>
<dbReference type="GO" id="GO:0051607">
    <property type="term" value="P:defense response to virus"/>
    <property type="evidence" value="ECO:0007669"/>
    <property type="project" value="UniProtKB-KW"/>
</dbReference>
<comment type="caution">
    <text evidence="2">The sequence shown here is derived from an EMBL/GenBank/DDBJ whole genome shotgun (WGS) entry which is preliminary data.</text>
</comment>
<proteinExistence type="predicted"/>
<dbReference type="Pfam" id="PF09704">
    <property type="entry name" value="Cas_Cas5d"/>
    <property type="match status" value="1"/>
</dbReference>
<gene>
    <name evidence="2" type="primary">cas5</name>
    <name evidence="2" type="ORF">ENP34_03800</name>
</gene>
<dbReference type="Gene3D" id="3.30.70.2660">
    <property type="match status" value="1"/>
</dbReference>
<dbReference type="EMBL" id="DSIY01000086">
    <property type="protein sequence ID" value="HEG90553.1"/>
    <property type="molecule type" value="Genomic_DNA"/>
</dbReference>
<dbReference type="NCBIfam" id="TIGR02593">
    <property type="entry name" value="CRISPR_cas5"/>
    <property type="match status" value="1"/>
</dbReference>